<evidence type="ECO:0000259" key="1">
    <source>
        <dbReference type="Pfam" id="PF20732"/>
    </source>
</evidence>
<organism evidence="2 3">
    <name type="scientific">Lacihabitans soyangensis</name>
    <dbReference type="NCBI Taxonomy" id="869394"/>
    <lineage>
        <taxon>Bacteria</taxon>
        <taxon>Pseudomonadati</taxon>
        <taxon>Bacteroidota</taxon>
        <taxon>Cytophagia</taxon>
        <taxon>Cytophagales</taxon>
        <taxon>Leadbetterellaceae</taxon>
        <taxon>Lacihabitans</taxon>
    </lineage>
</organism>
<comment type="caution">
    <text evidence="2">The sequence shown here is derived from an EMBL/GenBank/DDBJ whole genome shotgun (WGS) entry which is preliminary data.</text>
</comment>
<keyword evidence="3" id="KW-1185">Reference proteome</keyword>
<protein>
    <submittedName>
        <fullName evidence="2">DUF1343 domain-containing protein</fullName>
    </submittedName>
</protein>
<proteinExistence type="predicted"/>
<dbReference type="EMBL" id="RJUF01000080">
    <property type="protein sequence ID" value="MCP9764160.1"/>
    <property type="molecule type" value="Genomic_DNA"/>
</dbReference>
<dbReference type="Pfam" id="PF20732">
    <property type="entry name" value="NamZ_C"/>
    <property type="match status" value="1"/>
</dbReference>
<dbReference type="AlphaFoldDB" id="A0AAE3H707"/>
<name>A0AAE3H707_9BACT</name>
<sequence length="63" mass="7652">MDTEYRFHFDFSQKDTIFIFILAGVYEFRKQIEEGKTADEIQKSWDPGLSAYKKMRLKYVLYD</sequence>
<gene>
    <name evidence="2" type="ORF">EGI31_14500</name>
</gene>
<feature type="domain" description="Peptidoglycan beta-N-acetylmuramidase NamZ C-terminal" evidence="1">
    <location>
        <begin position="5"/>
        <end position="62"/>
    </location>
</feature>
<dbReference type="InterPro" id="IPR048503">
    <property type="entry name" value="NamZ_C"/>
</dbReference>
<accession>A0AAE3H707</accession>
<evidence type="ECO:0000313" key="3">
    <source>
        <dbReference type="Proteomes" id="UP001204144"/>
    </source>
</evidence>
<dbReference type="RefSeq" id="WP_255037907.1">
    <property type="nucleotide sequence ID" value="NZ_RJUF01000080.1"/>
</dbReference>
<dbReference type="Proteomes" id="UP001204144">
    <property type="component" value="Unassembled WGS sequence"/>
</dbReference>
<reference evidence="2 3" key="1">
    <citation type="submission" date="2018-11" db="EMBL/GenBank/DDBJ databases">
        <title>Novel bacteria species description.</title>
        <authorList>
            <person name="Han J.-H."/>
        </authorList>
    </citation>
    <scope>NUCLEOTIDE SEQUENCE [LARGE SCALE GENOMIC DNA]</scope>
    <source>
        <strain evidence="2 3">KCTC23259</strain>
    </source>
</reference>
<evidence type="ECO:0000313" key="2">
    <source>
        <dbReference type="EMBL" id="MCP9764160.1"/>
    </source>
</evidence>